<comment type="cofactor">
    <cofactor evidence="1">
        <name>L-ascorbate</name>
        <dbReference type="ChEBI" id="CHEBI:38290"/>
    </cofactor>
</comment>
<dbReference type="GO" id="GO:0019797">
    <property type="term" value="F:procollagen-proline 3-dioxygenase activity"/>
    <property type="evidence" value="ECO:0007669"/>
    <property type="project" value="UniProtKB-EC"/>
</dbReference>
<protein>
    <recommendedName>
        <fullName evidence="4">procollagen-proline 3-dioxygenase</fullName>
        <ecNumber evidence="4">1.14.11.7</ecNumber>
    </recommendedName>
</protein>
<feature type="signal peptide" evidence="14">
    <location>
        <begin position="1"/>
        <end position="16"/>
    </location>
</feature>
<evidence type="ECO:0000256" key="5">
    <source>
        <dbReference type="ARBA" id="ARBA00022723"/>
    </source>
</evidence>
<dbReference type="SMART" id="SM00702">
    <property type="entry name" value="P4Hc"/>
    <property type="match status" value="1"/>
</dbReference>
<keyword evidence="10" id="KW-0223">Dioxygenase</keyword>
<dbReference type="PANTHER" id="PTHR14049">
    <property type="entry name" value="LEPRECAN 1"/>
    <property type="match status" value="1"/>
</dbReference>
<dbReference type="InterPro" id="IPR039575">
    <property type="entry name" value="P3H"/>
</dbReference>
<keyword evidence="8" id="KW-0802">TPR repeat</keyword>
<organism evidence="16">
    <name type="scientific">Rhipicephalus appendiculatus</name>
    <name type="common">Brown ear tick</name>
    <dbReference type="NCBI Taxonomy" id="34631"/>
    <lineage>
        <taxon>Eukaryota</taxon>
        <taxon>Metazoa</taxon>
        <taxon>Ecdysozoa</taxon>
        <taxon>Arthropoda</taxon>
        <taxon>Chelicerata</taxon>
        <taxon>Arachnida</taxon>
        <taxon>Acari</taxon>
        <taxon>Parasitiformes</taxon>
        <taxon>Ixodida</taxon>
        <taxon>Ixodoidea</taxon>
        <taxon>Ixodidae</taxon>
        <taxon>Rhipicephalinae</taxon>
        <taxon>Rhipicephalus</taxon>
        <taxon>Rhipicephalus</taxon>
    </lineage>
</organism>
<evidence type="ECO:0000256" key="14">
    <source>
        <dbReference type="SAM" id="SignalP"/>
    </source>
</evidence>
<keyword evidence="6 14" id="KW-0732">Signal</keyword>
<evidence type="ECO:0000256" key="1">
    <source>
        <dbReference type="ARBA" id="ARBA00001961"/>
    </source>
</evidence>
<evidence type="ECO:0000256" key="6">
    <source>
        <dbReference type="ARBA" id="ARBA00022729"/>
    </source>
</evidence>
<keyword evidence="7" id="KW-0677">Repeat</keyword>
<dbReference type="Pfam" id="PF23557">
    <property type="entry name" value="TPR_leprecan"/>
    <property type="match status" value="1"/>
</dbReference>
<evidence type="ECO:0000256" key="11">
    <source>
        <dbReference type="ARBA" id="ARBA00023002"/>
    </source>
</evidence>
<evidence type="ECO:0000313" key="16">
    <source>
        <dbReference type="EMBL" id="JAP84020.1"/>
    </source>
</evidence>
<dbReference type="InterPro" id="IPR005123">
    <property type="entry name" value="Oxoglu/Fe-dep_dioxygenase_dom"/>
</dbReference>
<dbReference type="EC" id="1.14.11.7" evidence="4"/>
<keyword evidence="9" id="KW-0256">Endoplasmic reticulum</keyword>
<dbReference type="PROSITE" id="PS51471">
    <property type="entry name" value="FE2OG_OXY"/>
    <property type="match status" value="1"/>
</dbReference>
<evidence type="ECO:0000256" key="2">
    <source>
        <dbReference type="ARBA" id="ARBA00001962"/>
    </source>
</evidence>
<dbReference type="Gene3D" id="2.60.120.620">
    <property type="entry name" value="q2cbj1_9rhob like domain"/>
    <property type="match status" value="1"/>
</dbReference>
<evidence type="ECO:0000256" key="8">
    <source>
        <dbReference type="ARBA" id="ARBA00022803"/>
    </source>
</evidence>
<name>A0A131YZU7_RHIAP</name>
<dbReference type="GO" id="GO:0031418">
    <property type="term" value="F:L-ascorbic acid binding"/>
    <property type="evidence" value="ECO:0007669"/>
    <property type="project" value="InterPro"/>
</dbReference>
<dbReference type="SUPFAM" id="SSF48452">
    <property type="entry name" value="TPR-like"/>
    <property type="match status" value="1"/>
</dbReference>
<comment type="similarity">
    <text evidence="3">Belongs to the leprecan family.</text>
</comment>
<feature type="chain" id="PRO_5007286345" description="procollagen-proline 3-dioxygenase" evidence="14">
    <location>
        <begin position="17"/>
        <end position="661"/>
    </location>
</feature>
<proteinExistence type="inferred from homology"/>
<accession>A0A131YZU7</accession>
<evidence type="ECO:0000256" key="9">
    <source>
        <dbReference type="ARBA" id="ARBA00022824"/>
    </source>
</evidence>
<evidence type="ECO:0000256" key="10">
    <source>
        <dbReference type="ARBA" id="ARBA00022964"/>
    </source>
</evidence>
<dbReference type="InterPro" id="IPR011990">
    <property type="entry name" value="TPR-like_helical_dom_sf"/>
</dbReference>
<reference evidence="16" key="1">
    <citation type="journal article" date="2016" name="Ticks Tick Borne Dis.">
        <title>De novo assembly and annotation of the salivary gland transcriptome of Rhipicephalus appendiculatus male and female ticks during blood feeding.</title>
        <authorList>
            <person name="de Castro M.H."/>
            <person name="de Klerk D."/>
            <person name="Pienaar R."/>
            <person name="Latif A.A."/>
            <person name="Rees D.J."/>
            <person name="Mans B.J."/>
        </authorList>
    </citation>
    <scope>NUCLEOTIDE SEQUENCE</scope>
    <source>
        <tissue evidence="16">Salivary glands</tissue>
    </source>
</reference>
<dbReference type="PANTHER" id="PTHR14049:SF9">
    <property type="entry name" value="PROCOLLAGEN-PROLINE 3-DIOXYGENASE"/>
    <property type="match status" value="1"/>
</dbReference>
<keyword evidence="12" id="KW-0408">Iron</keyword>
<dbReference type="EMBL" id="GEDV01004537">
    <property type="protein sequence ID" value="JAP84020.1"/>
    <property type="molecule type" value="Transcribed_RNA"/>
</dbReference>
<dbReference type="FunFam" id="2.60.120.620:FF:000003">
    <property type="entry name" value="Prolyl 3-hydroxylase 2"/>
    <property type="match status" value="1"/>
</dbReference>
<dbReference type="Gene3D" id="1.25.40.10">
    <property type="entry name" value="Tetratricopeptide repeat domain"/>
    <property type="match status" value="1"/>
</dbReference>
<evidence type="ECO:0000256" key="7">
    <source>
        <dbReference type="ARBA" id="ARBA00022737"/>
    </source>
</evidence>
<dbReference type="InterPro" id="IPR056585">
    <property type="entry name" value="Leprecan_dom"/>
</dbReference>
<keyword evidence="11" id="KW-0560">Oxidoreductase</keyword>
<dbReference type="GO" id="GO:0005506">
    <property type="term" value="F:iron ion binding"/>
    <property type="evidence" value="ECO:0007669"/>
    <property type="project" value="InterPro"/>
</dbReference>
<dbReference type="InterPro" id="IPR006620">
    <property type="entry name" value="Pro_4_hyd_alph"/>
</dbReference>
<evidence type="ECO:0000256" key="4">
    <source>
        <dbReference type="ARBA" id="ARBA00012262"/>
    </source>
</evidence>
<evidence type="ECO:0000259" key="15">
    <source>
        <dbReference type="PROSITE" id="PS51471"/>
    </source>
</evidence>
<dbReference type="InterPro" id="IPR044862">
    <property type="entry name" value="Pro_4_hyd_alph_FE2OG_OXY"/>
</dbReference>
<evidence type="ECO:0000256" key="3">
    <source>
        <dbReference type="ARBA" id="ARBA00006487"/>
    </source>
</evidence>
<feature type="domain" description="Fe2OG dioxygenase" evidence="15">
    <location>
        <begin position="488"/>
        <end position="601"/>
    </location>
</feature>
<evidence type="ECO:0000256" key="12">
    <source>
        <dbReference type="ARBA" id="ARBA00023004"/>
    </source>
</evidence>
<sequence length="661" mass="74424">MRFVSAVLLCIVAAAAVEVCAEFAGGGGVADYESLYHSAVESYLSAQWAQCVASAKDALEAYRKLVDVVVTCRIKCGDQRVGTGVECATVNAFYVARAAQARCLRNCTGVWQDGASDATLRDFRDRVPYYYLQRCYFELGETKEAASAAYTFLERNPGHSLVSFHLSQYLEVSGLNKKDVSSLEVKEYQNLFRSAAKLYTEKKYAESLSVMEEAISSYLKAEEECRALCDDFLPTTFVTREFSEVAAGHHLASLKCKEQCPDQLSYLDGHRRPNFFASFYHYLQFSYYQLGKLQKACEATQSYLLLVPDDSDMWYNQAFYAQLPTTQDAWFKARQEVEEYVRRREEEQETIKAIELQLGTVVATPQVRESGTKDSSFNTSSITVVQDEKALNGTRVVAEGFLTEDECTALLSLANIAALTGDGYDGKQSPHSKFETFEGITAGRIALLMRNGQIDKQRAELFIEASERVRMYVKSYFNLNSHLYFSYTHLVCRKAMSGASRRPESDMSHSIHADNCILQKSGNCLKQLPAYIWRDFSSVLYLNDDFVGGEFVFARQKNSIEASVKPKCGRAVAFSAGAENLHGVLPVEDGRRCALATWYTFDPKYREREREFAHNIISQHHSSGRRENLPSKLPKEEEHLVLGPPRSHSVRGSANRHINEL</sequence>
<keyword evidence="13" id="KW-0325">Glycoprotein</keyword>
<dbReference type="Pfam" id="PF13640">
    <property type="entry name" value="2OG-FeII_Oxy_3"/>
    <property type="match status" value="1"/>
</dbReference>
<comment type="cofactor">
    <cofactor evidence="2">
        <name>Fe cation</name>
        <dbReference type="ChEBI" id="CHEBI:24875"/>
    </cofactor>
</comment>
<dbReference type="AlphaFoldDB" id="A0A131YZU7"/>
<dbReference type="GO" id="GO:0032963">
    <property type="term" value="P:collagen metabolic process"/>
    <property type="evidence" value="ECO:0007669"/>
    <property type="project" value="InterPro"/>
</dbReference>
<keyword evidence="5" id="KW-0479">Metal-binding</keyword>
<evidence type="ECO:0000256" key="13">
    <source>
        <dbReference type="ARBA" id="ARBA00023180"/>
    </source>
</evidence>